<dbReference type="RefSeq" id="WP_183220947.1">
    <property type="nucleotide sequence ID" value="NZ_BMPW01000005.1"/>
</dbReference>
<organism evidence="1 2">
    <name type="scientific">Actinoplanes campanulatus</name>
    <dbReference type="NCBI Taxonomy" id="113559"/>
    <lineage>
        <taxon>Bacteria</taxon>
        <taxon>Bacillati</taxon>
        <taxon>Actinomycetota</taxon>
        <taxon>Actinomycetes</taxon>
        <taxon>Micromonosporales</taxon>
        <taxon>Micromonosporaceae</taxon>
        <taxon>Actinoplanes</taxon>
    </lineage>
</organism>
<proteinExistence type="predicted"/>
<sequence length="72" mass="7473">MLELPMIPLVKGASTRLMRSALPCSPVVPVRPPGRLRLLAAGVLHRLATHLAQGLPMPPDARVTCAAGGGTN</sequence>
<keyword evidence="2" id="KW-1185">Reference proteome</keyword>
<evidence type="ECO:0000313" key="2">
    <source>
        <dbReference type="Proteomes" id="UP000590749"/>
    </source>
</evidence>
<evidence type="ECO:0000313" key="1">
    <source>
        <dbReference type="EMBL" id="MBB3095873.1"/>
    </source>
</evidence>
<dbReference type="EMBL" id="JACHXF010000007">
    <property type="protein sequence ID" value="MBB3095873.1"/>
    <property type="molecule type" value="Genomic_DNA"/>
</dbReference>
<comment type="caution">
    <text evidence="1">The sequence shown here is derived from an EMBL/GenBank/DDBJ whole genome shotgun (WGS) entry which is preliminary data.</text>
</comment>
<gene>
    <name evidence="1" type="ORF">FHR83_003543</name>
</gene>
<dbReference type="AlphaFoldDB" id="A0A7W5FES5"/>
<reference evidence="1 2" key="1">
    <citation type="submission" date="2020-08" db="EMBL/GenBank/DDBJ databases">
        <title>Genomic Encyclopedia of Type Strains, Phase III (KMG-III): the genomes of soil and plant-associated and newly described type strains.</title>
        <authorList>
            <person name="Whitman W."/>
        </authorList>
    </citation>
    <scope>NUCLEOTIDE SEQUENCE [LARGE SCALE GENOMIC DNA]</scope>
    <source>
        <strain evidence="1 2">CECT 3287</strain>
    </source>
</reference>
<dbReference type="Proteomes" id="UP000590749">
    <property type="component" value="Unassembled WGS sequence"/>
</dbReference>
<protein>
    <submittedName>
        <fullName evidence="1">Uncharacterized protein</fullName>
    </submittedName>
</protein>
<name>A0A7W5FES5_9ACTN</name>
<accession>A0A7W5FES5</accession>